<dbReference type="PANTHER" id="PTHR30365:SF14">
    <property type="entry name" value="CYTOCHROME BD MENAQUINOL OXIDASE SUBUNIT I-RELATED"/>
    <property type="match status" value="1"/>
</dbReference>
<feature type="transmembrane region" description="Helical" evidence="12">
    <location>
        <begin position="17"/>
        <end position="43"/>
    </location>
</feature>
<sequence>MDADATLLARLQFAFTISFHIIFPAFTIGLSAWIATLLVMWRITERDRYRNLAQFWTKIFAVSFAMGVVSGIVLSYQFGTNWSEFSRAVGNTIGPLMGYEVLTAFFLEATFLGVMLFGWNRVPPWLHVTAAICVAVGTLMSAFWILSANSWMQYPAGHEIVDGVAYPTDWWDLIFNPTFPYRFAHMVTAAYLTTAFVVIGVGARYALKNEHPRQSWTMLRMGLGMAAVLAPLQAVIGDFHGLSTLEYQPSKIAAMEAHWGGEEAAEGGVPLVLFALPNAETESNDYEVAIPNLGSVILTHSWTGQFPGLKEFAPEDRPPLWWPFFGFRLMVGLGFLMIGISWWGAWLWWRGRLTTSPRFLRLASWSWPVGFIAILAGWITTETGRQPWVVWQVLRTEDAASNLGFATVLTSLVMFVLVYSVVFATGIYYMNRLIVTGPKPYDTGGTPSRPLTGAGRPGNELTRAGEA</sequence>
<feature type="transmembrane region" description="Helical" evidence="12">
    <location>
        <begin position="96"/>
        <end position="118"/>
    </location>
</feature>
<comment type="similarity">
    <text evidence="2 12">Belongs to the cytochrome ubiquinol oxidase subunit 1 family.</text>
</comment>
<protein>
    <submittedName>
        <fullName evidence="14">Putative Cytochrome bd2, subunit I</fullName>
    </submittedName>
</protein>
<evidence type="ECO:0000256" key="7">
    <source>
        <dbReference type="ARBA" id="ARBA00022723"/>
    </source>
</evidence>
<evidence type="ECO:0000256" key="1">
    <source>
        <dbReference type="ARBA" id="ARBA00004651"/>
    </source>
</evidence>
<evidence type="ECO:0000256" key="3">
    <source>
        <dbReference type="ARBA" id="ARBA00022448"/>
    </source>
</evidence>
<accession>V4QRR5</accession>
<dbReference type="eggNOG" id="COG1271">
    <property type="taxonomic scope" value="Bacteria"/>
</dbReference>
<evidence type="ECO:0000256" key="5">
    <source>
        <dbReference type="ARBA" id="ARBA00022617"/>
    </source>
</evidence>
<dbReference type="GO" id="GO:0016682">
    <property type="term" value="F:oxidoreductase activity, acting on diphenols and related substances as donors, oxygen as acceptor"/>
    <property type="evidence" value="ECO:0007669"/>
    <property type="project" value="TreeGrafter"/>
</dbReference>
<dbReference type="PANTHER" id="PTHR30365">
    <property type="entry name" value="CYTOCHROME D UBIQUINOL OXIDASE"/>
    <property type="match status" value="1"/>
</dbReference>
<dbReference type="EMBL" id="AWXZ01000044">
    <property type="protein sequence ID" value="ESR22427.1"/>
    <property type="molecule type" value="Genomic_DNA"/>
</dbReference>
<dbReference type="AlphaFoldDB" id="V4QRR5"/>
<feature type="transmembrane region" description="Helical" evidence="12">
    <location>
        <begin position="55"/>
        <end position="76"/>
    </location>
</feature>
<dbReference type="GO" id="GO:0070069">
    <property type="term" value="C:cytochrome complex"/>
    <property type="evidence" value="ECO:0007669"/>
    <property type="project" value="UniProtKB-UniRule"/>
</dbReference>
<dbReference type="Pfam" id="PF01654">
    <property type="entry name" value="Cyt_bd_oxida_I"/>
    <property type="match status" value="1"/>
</dbReference>
<keyword evidence="5 12" id="KW-0349">Heme</keyword>
<feature type="transmembrane region" description="Helical" evidence="12">
    <location>
        <begin position="320"/>
        <end position="347"/>
    </location>
</feature>
<feature type="transmembrane region" description="Helical" evidence="12">
    <location>
        <begin position="125"/>
        <end position="146"/>
    </location>
</feature>
<name>V4QRR5_9HYPH</name>
<evidence type="ECO:0000256" key="10">
    <source>
        <dbReference type="ARBA" id="ARBA00023004"/>
    </source>
</evidence>
<evidence type="ECO:0000313" key="14">
    <source>
        <dbReference type="EMBL" id="ESR22427.1"/>
    </source>
</evidence>
<feature type="transmembrane region" description="Helical" evidence="12">
    <location>
        <begin position="359"/>
        <end position="379"/>
    </location>
</feature>
<comment type="subcellular location">
    <subcellularLocation>
        <location evidence="12">Cell inner membrane</location>
    </subcellularLocation>
    <subcellularLocation>
        <location evidence="1">Cell membrane</location>
        <topology evidence="1">Multi-pass membrane protein</topology>
    </subcellularLocation>
</comment>
<dbReference type="GO" id="GO:0005886">
    <property type="term" value="C:plasma membrane"/>
    <property type="evidence" value="ECO:0007669"/>
    <property type="project" value="UniProtKB-SubCell"/>
</dbReference>
<evidence type="ECO:0000313" key="15">
    <source>
        <dbReference type="Proteomes" id="UP000017819"/>
    </source>
</evidence>
<gene>
    <name evidence="14" type="ORF">N177_4157</name>
</gene>
<dbReference type="OrthoDB" id="9807042at2"/>
<feature type="transmembrane region" description="Helical" evidence="12">
    <location>
        <begin position="399"/>
        <end position="429"/>
    </location>
</feature>
<feature type="transmembrane region" description="Helical" evidence="12">
    <location>
        <begin position="183"/>
        <end position="207"/>
    </location>
</feature>
<dbReference type="RefSeq" id="WP_023434259.1">
    <property type="nucleotide sequence ID" value="NZ_AWXZ01000044.1"/>
</dbReference>
<keyword evidence="10 12" id="KW-0408">Iron</keyword>
<evidence type="ECO:0000256" key="2">
    <source>
        <dbReference type="ARBA" id="ARBA00009819"/>
    </source>
</evidence>
<keyword evidence="6 12" id="KW-0812">Transmembrane</keyword>
<evidence type="ECO:0000256" key="12">
    <source>
        <dbReference type="PIRNR" id="PIRNR006446"/>
    </source>
</evidence>
<dbReference type="PIRSF" id="PIRSF006446">
    <property type="entry name" value="Cyt_quinol_oxidase_1"/>
    <property type="match status" value="1"/>
</dbReference>
<feature type="region of interest" description="Disordered" evidence="13">
    <location>
        <begin position="445"/>
        <end position="467"/>
    </location>
</feature>
<keyword evidence="3 12" id="KW-0813">Transport</keyword>
<evidence type="ECO:0000256" key="4">
    <source>
        <dbReference type="ARBA" id="ARBA00022475"/>
    </source>
</evidence>
<evidence type="ECO:0000256" key="11">
    <source>
        <dbReference type="ARBA" id="ARBA00023136"/>
    </source>
</evidence>
<dbReference type="STRING" id="631454.N177_4157"/>
<keyword evidence="11 12" id="KW-0472">Membrane</keyword>
<dbReference type="GO" id="GO:0009055">
    <property type="term" value="F:electron transfer activity"/>
    <property type="evidence" value="ECO:0007669"/>
    <property type="project" value="UniProtKB-UniRule"/>
</dbReference>
<evidence type="ECO:0000256" key="8">
    <source>
        <dbReference type="ARBA" id="ARBA00022982"/>
    </source>
</evidence>
<keyword evidence="7 12" id="KW-0479">Metal-binding</keyword>
<comment type="caution">
    <text evidence="14">The sequence shown here is derived from an EMBL/GenBank/DDBJ whole genome shotgun (WGS) entry which is preliminary data.</text>
</comment>
<proteinExistence type="inferred from homology"/>
<reference evidence="14 15" key="1">
    <citation type="journal article" date="2014" name="Genome Announc.">
        <title>Draft Genome Sequence of Lutibaculum baratangense Strain AMV1T, Isolated from a Mud Volcano in Andamans, India.</title>
        <authorList>
            <person name="Singh A."/>
            <person name="Sreenivas A."/>
            <person name="Sathyanarayana Reddy G."/>
            <person name="Pinnaka A.K."/>
            <person name="Shivaji S."/>
        </authorList>
    </citation>
    <scope>NUCLEOTIDE SEQUENCE [LARGE SCALE GENOMIC DNA]</scope>
    <source>
        <strain evidence="14 15">AMV1</strain>
    </source>
</reference>
<feature type="transmembrane region" description="Helical" evidence="12">
    <location>
        <begin position="219"/>
        <end position="236"/>
    </location>
</feature>
<dbReference type="GO" id="GO:0019646">
    <property type="term" value="P:aerobic electron transport chain"/>
    <property type="evidence" value="ECO:0007669"/>
    <property type="project" value="InterPro"/>
</dbReference>
<evidence type="ECO:0000256" key="13">
    <source>
        <dbReference type="SAM" id="MobiDB-lite"/>
    </source>
</evidence>
<dbReference type="GO" id="GO:0046872">
    <property type="term" value="F:metal ion binding"/>
    <property type="evidence" value="ECO:0007669"/>
    <property type="project" value="UniProtKB-UniRule"/>
</dbReference>
<organism evidence="14 15">
    <name type="scientific">Lutibaculum baratangense AMV1</name>
    <dbReference type="NCBI Taxonomy" id="631454"/>
    <lineage>
        <taxon>Bacteria</taxon>
        <taxon>Pseudomonadati</taxon>
        <taxon>Pseudomonadota</taxon>
        <taxon>Alphaproteobacteria</taxon>
        <taxon>Hyphomicrobiales</taxon>
        <taxon>Tepidamorphaceae</taxon>
        <taxon>Lutibaculum</taxon>
    </lineage>
</organism>
<dbReference type="InterPro" id="IPR002585">
    <property type="entry name" value="Cyt-d_ubiquinol_oxidase_su_1"/>
</dbReference>
<keyword evidence="4 12" id="KW-1003">Cell membrane</keyword>
<keyword evidence="8 12" id="KW-0249">Electron transport</keyword>
<evidence type="ECO:0000256" key="6">
    <source>
        <dbReference type="ARBA" id="ARBA00022692"/>
    </source>
</evidence>
<keyword evidence="15" id="KW-1185">Reference proteome</keyword>
<dbReference type="GO" id="GO:0020037">
    <property type="term" value="F:heme binding"/>
    <property type="evidence" value="ECO:0007669"/>
    <property type="project" value="TreeGrafter"/>
</dbReference>
<evidence type="ECO:0000256" key="9">
    <source>
        <dbReference type="ARBA" id="ARBA00022989"/>
    </source>
</evidence>
<dbReference type="PATRIC" id="fig|631454.5.peg.4101"/>
<dbReference type="Proteomes" id="UP000017819">
    <property type="component" value="Unassembled WGS sequence"/>
</dbReference>
<keyword evidence="9 12" id="KW-1133">Transmembrane helix</keyword>